<reference evidence="5" key="1">
    <citation type="submission" date="2017-03" db="EMBL/GenBank/DDBJ databases">
        <authorList>
            <person name="Safronova V.I."/>
            <person name="Sazanova A.L."/>
            <person name="Chirak E.R."/>
        </authorList>
    </citation>
    <scope>NUCLEOTIDE SEQUENCE [LARGE SCALE GENOMIC DNA]</scope>
    <source>
        <strain evidence="5">Ach-343</strain>
    </source>
</reference>
<keyword evidence="1" id="KW-0378">Hydrolase</keyword>
<dbReference type="InterPro" id="IPR011659">
    <property type="entry name" value="WD40"/>
</dbReference>
<dbReference type="Gene3D" id="2.120.10.30">
    <property type="entry name" value="TolB, C-terminal domain"/>
    <property type="match status" value="1"/>
</dbReference>
<evidence type="ECO:0000313" key="4">
    <source>
        <dbReference type="EMBL" id="PZV39002.1"/>
    </source>
</evidence>
<evidence type="ECO:0000256" key="2">
    <source>
        <dbReference type="ARBA" id="ARBA00022825"/>
    </source>
</evidence>
<evidence type="ECO:0000259" key="3">
    <source>
        <dbReference type="Pfam" id="PF00326"/>
    </source>
</evidence>
<dbReference type="SUPFAM" id="SSF82171">
    <property type="entry name" value="DPP6 N-terminal domain-like"/>
    <property type="match status" value="1"/>
</dbReference>
<dbReference type="Pfam" id="PF00326">
    <property type="entry name" value="Peptidase_S9"/>
    <property type="match status" value="1"/>
</dbReference>
<dbReference type="OrthoDB" id="9812921at2"/>
<dbReference type="Pfam" id="PF07676">
    <property type="entry name" value="PD40"/>
    <property type="match status" value="1"/>
</dbReference>
<accession>A0A2W7C751</accession>
<evidence type="ECO:0000313" key="5">
    <source>
        <dbReference type="Proteomes" id="UP000248616"/>
    </source>
</evidence>
<gene>
    <name evidence="4" type="ORF">B5V02_02890</name>
</gene>
<comment type="caution">
    <text evidence="4">The sequence shown here is derived from an EMBL/GenBank/DDBJ whole genome shotgun (WGS) entry which is preliminary data.</text>
</comment>
<feature type="domain" description="Peptidase S9 prolyl oligopeptidase catalytic" evidence="3">
    <location>
        <begin position="440"/>
        <end position="640"/>
    </location>
</feature>
<evidence type="ECO:0000256" key="1">
    <source>
        <dbReference type="ARBA" id="ARBA00022801"/>
    </source>
</evidence>
<dbReference type="Proteomes" id="UP000248616">
    <property type="component" value="Unassembled WGS sequence"/>
</dbReference>
<keyword evidence="2" id="KW-0645">Protease</keyword>
<dbReference type="InterPro" id="IPR029058">
    <property type="entry name" value="AB_hydrolase_fold"/>
</dbReference>
<dbReference type="EMBL" id="MZXV01000013">
    <property type="protein sequence ID" value="PZV39002.1"/>
    <property type="molecule type" value="Genomic_DNA"/>
</dbReference>
<dbReference type="InterPro" id="IPR001375">
    <property type="entry name" value="Peptidase_S9_cat"/>
</dbReference>
<keyword evidence="5" id="KW-1185">Reference proteome</keyword>
<proteinExistence type="predicted"/>
<dbReference type="InterPro" id="IPR011042">
    <property type="entry name" value="6-blade_b-propeller_TolB-like"/>
</dbReference>
<keyword evidence="2" id="KW-0720">Serine protease</keyword>
<organism evidence="4 5">
    <name type="scientific">Mesorhizobium kowhaii</name>
    <dbReference type="NCBI Taxonomy" id="1300272"/>
    <lineage>
        <taxon>Bacteria</taxon>
        <taxon>Pseudomonadati</taxon>
        <taxon>Pseudomonadota</taxon>
        <taxon>Alphaproteobacteria</taxon>
        <taxon>Hyphomicrobiales</taxon>
        <taxon>Phyllobacteriaceae</taxon>
        <taxon>Mesorhizobium</taxon>
    </lineage>
</organism>
<dbReference type="GO" id="GO:0006508">
    <property type="term" value="P:proteolysis"/>
    <property type="evidence" value="ECO:0007669"/>
    <property type="project" value="InterPro"/>
</dbReference>
<dbReference type="PANTHER" id="PTHR42776">
    <property type="entry name" value="SERINE PEPTIDASE S9 FAMILY MEMBER"/>
    <property type="match status" value="1"/>
</dbReference>
<dbReference type="PANTHER" id="PTHR42776:SF27">
    <property type="entry name" value="DIPEPTIDYL PEPTIDASE FAMILY MEMBER 6"/>
    <property type="match status" value="1"/>
</dbReference>
<dbReference type="AlphaFoldDB" id="A0A2W7C751"/>
<sequence>MDFFEASLARLHQLRFPSDLSFTRDGTAVVAAVRPAAHELRQSPQSRVWRFSLDGAEAVQLTNGPGGNGLPHLSPVDGTLAFVSDRALQGRMSLFLKDDHGERPVGELAGTIEDMRWAPDGGSLIVMAADRGLDGGATNGAQRLTRGEPEDPAVTSPANARRRLFRVRVDDGSTVEVGPSKFSVWEFELVGDDAALAVVSVDPSERGWYHAELTRIDLATGAATILHRARWQLLAPAADPSGKRIAFLDGWSSDRGLVASEISILDIATGKIITVAPSGMSSITSMKWRDDDSLWFTGWSRLGSVYGVTHLDGSVEWMTQEDAIIGTSSFSAGITTAPDSKGFAAVRESDGAPPEIVFTSGAKASAWSAVSNLNGDVARDFNAYPEVRAVAWKGADGVELEGLVLLPRDGAKGPRPTIVDIHGGPSWAVRHAYNPGDALPFATAGYAVFLPNYRGNVGWGKAFGMLNVGDPAGAEFQDILAGLDKCVTAGISDPDRLGITGASYGGYLTAWAVATTNRFKAAVMVSGFANQLSSHYSCKDFHAFINGGPLSEERYRRVAVDRSAITRLDRPTTPTLMMHGEGDRCTPLGQAQELYAALLERGVESELVVYPREGHGLRERDHQLEAWRRMIGWFDRYLGSPR</sequence>
<dbReference type="GO" id="GO:0004252">
    <property type="term" value="F:serine-type endopeptidase activity"/>
    <property type="evidence" value="ECO:0007669"/>
    <property type="project" value="TreeGrafter"/>
</dbReference>
<protein>
    <recommendedName>
        <fullName evidence="3">Peptidase S9 prolyl oligopeptidase catalytic domain-containing protein</fullName>
    </recommendedName>
</protein>
<dbReference type="SUPFAM" id="SSF53474">
    <property type="entry name" value="alpha/beta-Hydrolases"/>
    <property type="match status" value="1"/>
</dbReference>
<dbReference type="Gene3D" id="3.40.50.1820">
    <property type="entry name" value="alpha/beta hydrolase"/>
    <property type="match status" value="1"/>
</dbReference>
<name>A0A2W7C751_9HYPH</name>